<reference evidence="4 5" key="1">
    <citation type="submission" date="2019-09" db="EMBL/GenBank/DDBJ databases">
        <title>Chitinophaga ginsengihumi sp. nov., isolated from soil of ginseng rhizosphere.</title>
        <authorList>
            <person name="Lee J."/>
        </authorList>
    </citation>
    <scope>NUCLEOTIDE SEQUENCE [LARGE SCALE GENOMIC DNA]</scope>
    <source>
        <strain evidence="4 5">BN140078</strain>
    </source>
</reference>
<dbReference type="GO" id="GO:0016989">
    <property type="term" value="F:sigma factor antagonist activity"/>
    <property type="evidence" value="ECO:0007669"/>
    <property type="project" value="TreeGrafter"/>
</dbReference>
<dbReference type="Gene3D" id="2.60.120.1440">
    <property type="match status" value="1"/>
</dbReference>
<comment type="caution">
    <text evidence="4">The sequence shown here is derived from an EMBL/GenBank/DDBJ whole genome shotgun (WGS) entry which is preliminary data.</text>
</comment>
<organism evidence="4 5">
    <name type="scientific">Chitinophaga agrisoli</name>
    <dbReference type="NCBI Taxonomy" id="2607653"/>
    <lineage>
        <taxon>Bacteria</taxon>
        <taxon>Pseudomonadati</taxon>
        <taxon>Bacteroidota</taxon>
        <taxon>Chitinophagia</taxon>
        <taxon>Chitinophagales</taxon>
        <taxon>Chitinophagaceae</taxon>
        <taxon>Chitinophaga</taxon>
    </lineage>
</organism>
<evidence type="ECO:0000259" key="2">
    <source>
        <dbReference type="Pfam" id="PF04773"/>
    </source>
</evidence>
<dbReference type="Gene3D" id="3.55.50.30">
    <property type="match status" value="1"/>
</dbReference>
<accession>A0A5B2VTV0</accession>
<evidence type="ECO:0000259" key="3">
    <source>
        <dbReference type="Pfam" id="PF16344"/>
    </source>
</evidence>
<dbReference type="AlphaFoldDB" id="A0A5B2VTV0"/>
<dbReference type="Proteomes" id="UP000324611">
    <property type="component" value="Unassembled WGS sequence"/>
</dbReference>
<name>A0A5B2VTV0_9BACT</name>
<dbReference type="Pfam" id="PF16344">
    <property type="entry name" value="FecR_C"/>
    <property type="match status" value="1"/>
</dbReference>
<feature type="domain" description="Protein FecR C-terminal" evidence="3">
    <location>
        <begin position="329"/>
        <end position="395"/>
    </location>
</feature>
<sequence length="398" mass="44232">MSIQPLEYYIDRYLNGSITPEEWSTLQELLKDSRNQQQLNELMDAQIMEYAAYAPVFPEMEDAISKAVLDKIDEEGTTMVPMAAELPEDKTTITKPVAFRRWYWAAAAVTLIAAGTVYYMAGSKKAPQQLAVHVPADIAPGTNKAQLTLANGSTVSLDSTSARVITQGTAVIHQQRGQLLYAANGVSTAVSYNTLNTPQGGQFQIQLSDGTRIWLNAASSIRYPTAFTGHERRVEIRGEAYFEVARMAESPFIVQVDDRAAVEVLGTDFNVNAYKDEKSLNTTLLNGSIRVNGVMIKPGQQARIRPSSEIQVIKEADIIKAMAWKNGLFDFENAGLDEVMRQLARWYDIEVSYEGDIPDIEFVGKISRNTSLRGVLKGLERMGVHFRLEEGRKLVVLK</sequence>
<dbReference type="PANTHER" id="PTHR30273:SF2">
    <property type="entry name" value="PROTEIN FECR"/>
    <property type="match status" value="1"/>
</dbReference>
<evidence type="ECO:0000313" key="5">
    <source>
        <dbReference type="Proteomes" id="UP000324611"/>
    </source>
</evidence>
<reference evidence="4 5" key="2">
    <citation type="submission" date="2019-09" db="EMBL/GenBank/DDBJ databases">
        <authorList>
            <person name="Jin C."/>
        </authorList>
    </citation>
    <scope>NUCLEOTIDE SEQUENCE [LARGE SCALE GENOMIC DNA]</scope>
    <source>
        <strain evidence="4 5">BN140078</strain>
    </source>
</reference>
<protein>
    <submittedName>
        <fullName evidence="4">DUF4974 domain-containing protein</fullName>
    </submittedName>
</protein>
<dbReference type="InterPro" id="IPR006860">
    <property type="entry name" value="FecR"/>
</dbReference>
<evidence type="ECO:0000313" key="4">
    <source>
        <dbReference type="EMBL" id="KAA2241676.1"/>
    </source>
</evidence>
<dbReference type="InterPro" id="IPR032508">
    <property type="entry name" value="FecR_C"/>
</dbReference>
<feature type="domain" description="FecR protein" evidence="2">
    <location>
        <begin position="194"/>
        <end position="289"/>
    </location>
</feature>
<dbReference type="PANTHER" id="PTHR30273">
    <property type="entry name" value="PERIPLASMIC SIGNAL SENSOR AND SIGMA FACTOR ACTIVATOR FECR-RELATED"/>
    <property type="match status" value="1"/>
</dbReference>
<keyword evidence="1" id="KW-0472">Membrane</keyword>
<feature type="transmembrane region" description="Helical" evidence="1">
    <location>
        <begin position="102"/>
        <end position="121"/>
    </location>
</feature>
<evidence type="ECO:0000256" key="1">
    <source>
        <dbReference type="SAM" id="Phobius"/>
    </source>
</evidence>
<gene>
    <name evidence="4" type="ORF">F0L74_17515</name>
</gene>
<keyword evidence="5" id="KW-1185">Reference proteome</keyword>
<dbReference type="Pfam" id="PF04773">
    <property type="entry name" value="FecR"/>
    <property type="match status" value="1"/>
</dbReference>
<proteinExistence type="predicted"/>
<dbReference type="InterPro" id="IPR012373">
    <property type="entry name" value="Ferrdict_sens_TM"/>
</dbReference>
<dbReference type="EMBL" id="VUOC01000003">
    <property type="protein sequence ID" value="KAA2241676.1"/>
    <property type="molecule type" value="Genomic_DNA"/>
</dbReference>
<keyword evidence="1" id="KW-0812">Transmembrane</keyword>
<dbReference type="RefSeq" id="WP_149839183.1">
    <property type="nucleotide sequence ID" value="NZ_VUOC01000003.1"/>
</dbReference>
<keyword evidence="1" id="KW-1133">Transmembrane helix</keyword>